<keyword evidence="4" id="KW-1185">Reference proteome</keyword>
<evidence type="ECO:0000313" key="4">
    <source>
        <dbReference type="Proteomes" id="UP000284395"/>
    </source>
</evidence>
<feature type="compositionally biased region" description="Basic and acidic residues" evidence="1">
    <location>
        <begin position="63"/>
        <end position="75"/>
    </location>
</feature>
<proteinExistence type="predicted"/>
<dbReference type="AlphaFoldDB" id="A0A420E830"/>
<sequence>MAACTAQVAAFLACRDPIKIATATTVTLREDSRMRAFSGAVTGFLIVACACEASAQEDAAPAVRDKPREEKEIESRTSSGSRVIPENEPYPMQAAGWGPAAGPFFVERWAEDWSRLRRDGEAPALKAMPLIGDDVTLTLSAEARVRIDAYDDAALMANNDFSQLESRVIAGADMHLGEHLRVYGELGSAQVDGHGNGFTPNYRGTVAPGNYRNDVAVQQLFAEAATHVGDYLIGAMVGRMEFSDGPRQLIAISDGPNLHRTWNGVRTYVHGRNFRVGAFSYKVTRLGNGAFDEQVNGDERLKGVNASIVVARAKGAGNFYLDPFLFVTSNVRGLAGPSQGADKRKSFGIRLWGSRGPVSVDWAAIRQTGEHKGRNIDAWAASLVQSVLVKEKGVRVRAGFRLDMGSGGNSFGTNGPIKSFNQLYASSNYLGEGLLISQSNVAIFAPTIAVIPTKGVTFTADYAFLRRLARNDAVYGGLMRPYAGTQNVAGRAVGSQARVVASWAVNDHVAVSAEGEHLFAGNVLKRAGYGGGTYGMMSLTLRY</sequence>
<dbReference type="Gene3D" id="2.40.160.100">
    <property type="match status" value="1"/>
</dbReference>
<protein>
    <recommendedName>
        <fullName evidence="2">Alginate export domain-containing protein</fullName>
    </recommendedName>
</protein>
<name>A0A420E830_9SPHN</name>
<evidence type="ECO:0000313" key="3">
    <source>
        <dbReference type="EMBL" id="RKF14575.1"/>
    </source>
</evidence>
<feature type="domain" description="Alginate export" evidence="2">
    <location>
        <begin position="137"/>
        <end position="528"/>
    </location>
</feature>
<dbReference type="Proteomes" id="UP000284395">
    <property type="component" value="Unassembled WGS sequence"/>
</dbReference>
<dbReference type="OrthoDB" id="311329at2"/>
<reference evidence="3 4" key="1">
    <citation type="submission" date="2018-09" db="EMBL/GenBank/DDBJ databases">
        <title>Altererythrobacter spongiae sp. nov., isolated from a marine sponge.</title>
        <authorList>
            <person name="Zhuang L."/>
            <person name="Luo L."/>
        </authorList>
    </citation>
    <scope>NUCLEOTIDE SEQUENCE [LARGE SCALE GENOMIC DNA]</scope>
    <source>
        <strain evidence="3 4">HN-Y73</strain>
    </source>
</reference>
<organism evidence="3 4">
    <name type="scientific">Altericroceibacterium spongiae</name>
    <dbReference type="NCBI Taxonomy" id="2320269"/>
    <lineage>
        <taxon>Bacteria</taxon>
        <taxon>Pseudomonadati</taxon>
        <taxon>Pseudomonadota</taxon>
        <taxon>Alphaproteobacteria</taxon>
        <taxon>Sphingomonadales</taxon>
        <taxon>Erythrobacteraceae</taxon>
        <taxon>Altericroceibacterium</taxon>
    </lineage>
</organism>
<dbReference type="InterPro" id="IPR053728">
    <property type="entry name" value="Alginate_Permeability_Chnl"/>
</dbReference>
<accession>A0A420E830</accession>
<dbReference type="InterPro" id="IPR025388">
    <property type="entry name" value="Alginate_export_dom"/>
</dbReference>
<feature type="region of interest" description="Disordered" evidence="1">
    <location>
        <begin position="58"/>
        <end position="86"/>
    </location>
</feature>
<dbReference type="EMBL" id="RAPF01000022">
    <property type="protein sequence ID" value="RKF14575.1"/>
    <property type="molecule type" value="Genomic_DNA"/>
</dbReference>
<evidence type="ECO:0000256" key="1">
    <source>
        <dbReference type="SAM" id="MobiDB-lite"/>
    </source>
</evidence>
<evidence type="ECO:0000259" key="2">
    <source>
        <dbReference type="Pfam" id="PF13372"/>
    </source>
</evidence>
<comment type="caution">
    <text evidence="3">The sequence shown here is derived from an EMBL/GenBank/DDBJ whole genome shotgun (WGS) entry which is preliminary data.</text>
</comment>
<dbReference type="Pfam" id="PF13372">
    <property type="entry name" value="Alginate_exp"/>
    <property type="match status" value="1"/>
</dbReference>
<gene>
    <name evidence="3" type="ORF">D6851_17310</name>
</gene>